<keyword evidence="2" id="KW-1185">Reference proteome</keyword>
<dbReference type="Pfam" id="PF02566">
    <property type="entry name" value="OsmC"/>
    <property type="match status" value="1"/>
</dbReference>
<proteinExistence type="predicted"/>
<dbReference type="Gene3D" id="3.30.300.20">
    <property type="match status" value="1"/>
</dbReference>
<organism evidence="1 2">
    <name type="scientific">Sodalis ligni</name>
    <dbReference type="NCBI Taxonomy" id="2697027"/>
    <lineage>
        <taxon>Bacteria</taxon>
        <taxon>Pseudomonadati</taxon>
        <taxon>Pseudomonadota</taxon>
        <taxon>Gammaproteobacteria</taxon>
        <taxon>Enterobacterales</taxon>
        <taxon>Bruguierivoracaceae</taxon>
        <taxon>Sodalis</taxon>
    </lineage>
</organism>
<dbReference type="Proteomes" id="UP000294555">
    <property type="component" value="Unassembled WGS sequence"/>
</dbReference>
<evidence type="ECO:0000313" key="2">
    <source>
        <dbReference type="Proteomes" id="UP000294555"/>
    </source>
</evidence>
<sequence>MDEIPGPFFQFLMKEPTVAETKNAHAQTIGITGRYLIESEGNIFVSDSASGREDGTVAPEPTHYLLSALAVCALGSVEKEARTQNVTVRTANANVTSTRDETDPTRFANIQIDVLLSGVTQDIAETLVAHFTNNCPIYNTLRRGGPISVSVSVQA</sequence>
<comment type="caution">
    <text evidence="1">The sequence shown here is derived from an EMBL/GenBank/DDBJ whole genome shotgun (WGS) entry which is preliminary data.</text>
</comment>
<dbReference type="SUPFAM" id="SSF82784">
    <property type="entry name" value="OsmC-like"/>
    <property type="match status" value="1"/>
</dbReference>
<dbReference type="AlphaFoldDB" id="A0A4R1NJU6"/>
<dbReference type="InterPro" id="IPR003718">
    <property type="entry name" value="OsmC/Ohr_fam"/>
</dbReference>
<accession>A0A4R1NJU6</accession>
<reference evidence="1 2" key="1">
    <citation type="submission" date="2019-02" db="EMBL/GenBank/DDBJ databases">
        <title>Investigation of anaerobic lignin degradation for improved lignocellulosic biofuels.</title>
        <authorList>
            <person name="Deangelis K."/>
        </authorList>
    </citation>
    <scope>NUCLEOTIDE SEQUENCE [LARGE SCALE GENOMIC DNA]</scope>
    <source>
        <strain evidence="1 2">159R</strain>
    </source>
</reference>
<protein>
    <submittedName>
        <fullName evidence="1">Putative OsmC-like protein</fullName>
    </submittedName>
</protein>
<dbReference type="InterPro" id="IPR015946">
    <property type="entry name" value="KH_dom-like_a/b"/>
</dbReference>
<evidence type="ECO:0000313" key="1">
    <source>
        <dbReference type="EMBL" id="TCL06211.1"/>
    </source>
</evidence>
<dbReference type="InterPro" id="IPR036102">
    <property type="entry name" value="OsmC/Ohrsf"/>
</dbReference>
<name>A0A4R1NJU6_9GAMM</name>
<dbReference type="EMBL" id="SJOI01000001">
    <property type="protein sequence ID" value="TCL06211.1"/>
    <property type="molecule type" value="Genomic_DNA"/>
</dbReference>
<gene>
    <name evidence="1" type="ORF">EZJ58_4446</name>
</gene>